<evidence type="ECO:0000259" key="2">
    <source>
        <dbReference type="Pfam" id="PF18731"/>
    </source>
</evidence>
<dbReference type="Pfam" id="PF18731">
    <property type="entry name" value="HEPN_Swt1"/>
    <property type="match status" value="1"/>
</dbReference>
<feature type="domain" description="Swt1-like HEPN" evidence="2">
    <location>
        <begin position="12"/>
        <end position="133"/>
    </location>
</feature>
<proteinExistence type="predicted"/>
<evidence type="ECO:0000313" key="4">
    <source>
        <dbReference type="Proteomes" id="UP000092668"/>
    </source>
</evidence>
<sequence length="1141" mass="125652">MAQISNRNRVRRGLELLGESLDTFITGATRDKLDADKHWTLLLAAKDAGKGAGASKKYNPVDPQNGLRMLTENITGRAISGWFPFDQLLSRAEQSLASELRDIRDREAHHEPFSADDAYRALDTTERLLRAIGAADAADEVKRSRIDLRRLSSEQEDRRVVKAAGATEVGSAGLLPWREVLRPHDDVAKGNFRAAEFAADLAMVARGEGDPEYTDPVEFFRRTFLTGGLRDLIVRAVGRISGDKNASPVINLQTNFGGGKTHSMLALWHLASGRPVADYPQELQDLLGAARLDRDIRRVALVGNHLEPSGLKPKPDGTKINTLWGELAWQLGGRQAYEIVAEADRTSTNPGDSLRELLAAHAPAIILIDEWVAYARQLYGRDDLAGGSFDTQFTFAQTLTEAAKAVPGALVVISIPASARDDDGDGEVSEEEVGGANGREALRRLQNIVRRVAEQWKAANAEESFEIVRRRLFTAPDGQALAQINATATAVVKFYREHHGEFPNEATDNAYLDRIKATYPVHPELFDRLYQDWSTLERFQRTRGVLRLMNTIVGALWRRGDTAPLIMPGSVPLEEQEVMTEITQYLEDQWKVIIDTDVDGPNATPAQIDTASPDLLGKRFVTERLARTVFMGATPTLRSAHKGIDKARVFLGTALPGDVPGNFHSALNQLADRATYFYTSGAQYWFDTQANTTRTARDYAERLHPEDVWLEVVRRLGDHRKPSPDGFAAVHIAPDHPGDVPDSQEVRLVLVPPAHVYDRRQGGESPAVTWATDVLDRKGAGARVHRNMLVFLAADSARYEELQASVREYLAWKYVRENADGVLGLTAQQRSQAEERVKRADRTLADRLLGAYHWALVPTQPDPTRPLHLEAVKAEGSDSNLAERTAKRLVNNSQLTTRYGSNNVRLDLDASLRSVWERNGHISLTDLWGFYATYPYLARLRDRTVLEDAVLSALDSPIDWEHQGFALATGITDSTYTGLVLPGDSAAPPATVDSLLIVRPGPASQQRERELEEQRKREGERHEGGDGHGGDDGGSGGSGGTGGHGGHGGGVQPPPPPPPPPTPVNTRFFGTATLNPQFYARDFNKITQEVIQHLAAAPGVELEVRLEITAKTPDGFDDNRVRTVTENATTLKFDQAGFEQD</sequence>
<dbReference type="InterPro" id="IPR018247">
    <property type="entry name" value="EF_Hand_1_Ca_BS"/>
</dbReference>
<organism evidence="3 4">
    <name type="scientific">Mycolicibacter kumamotonensis</name>
    <dbReference type="NCBI Taxonomy" id="354243"/>
    <lineage>
        <taxon>Bacteria</taxon>
        <taxon>Bacillati</taxon>
        <taxon>Actinomycetota</taxon>
        <taxon>Actinomycetes</taxon>
        <taxon>Mycobacteriales</taxon>
        <taxon>Mycobacteriaceae</taxon>
        <taxon>Mycolicibacter</taxon>
    </lineage>
</organism>
<comment type="caution">
    <text evidence="3">The sequence shown here is derived from an EMBL/GenBank/DDBJ whole genome shotgun (WGS) entry which is preliminary data.</text>
</comment>
<dbReference type="Pfam" id="PF04465">
    <property type="entry name" value="DUF499"/>
    <property type="match status" value="1"/>
</dbReference>
<gene>
    <name evidence="3" type="ORF">ACT18_17350</name>
</gene>
<dbReference type="OrthoDB" id="9757917at2"/>
<feature type="compositionally biased region" description="Basic and acidic residues" evidence="1">
    <location>
        <begin position="1006"/>
        <end position="1031"/>
    </location>
</feature>
<dbReference type="EMBL" id="LFOE01000030">
    <property type="protein sequence ID" value="OBY30506.1"/>
    <property type="molecule type" value="Genomic_DNA"/>
</dbReference>
<keyword evidence="4" id="KW-1185">Reference proteome</keyword>
<dbReference type="PATRIC" id="fig|354243.3.peg.3587"/>
<evidence type="ECO:0000256" key="1">
    <source>
        <dbReference type="SAM" id="MobiDB-lite"/>
    </source>
</evidence>
<reference evidence="3 4" key="1">
    <citation type="submission" date="2015-06" db="EMBL/GenBank/DDBJ databases">
        <title>Genome sequence of Mycobacterium kumamotonense strain Roo.</title>
        <authorList>
            <person name="Greninger A.L."/>
            <person name="Cunningham G."/>
            <person name="Miller S."/>
        </authorList>
    </citation>
    <scope>NUCLEOTIDE SEQUENCE [LARGE SCALE GENOMIC DNA]</scope>
    <source>
        <strain evidence="3 4">Roo</strain>
    </source>
</reference>
<accession>A0A1B8SCU0</accession>
<feature type="compositionally biased region" description="Gly residues" evidence="1">
    <location>
        <begin position="1032"/>
        <end position="1051"/>
    </location>
</feature>
<feature type="region of interest" description="Disordered" evidence="1">
    <location>
        <begin position="997"/>
        <end position="1069"/>
    </location>
</feature>
<dbReference type="RefSeq" id="WP_065288965.1">
    <property type="nucleotide sequence ID" value="NZ_LFOE01000030.1"/>
</dbReference>
<protein>
    <submittedName>
        <fullName evidence="3">ATPase AAA</fullName>
    </submittedName>
</protein>
<dbReference type="AlphaFoldDB" id="A0A1B8SCU0"/>
<name>A0A1B8SCU0_9MYCO</name>
<evidence type="ECO:0000313" key="3">
    <source>
        <dbReference type="EMBL" id="OBY30506.1"/>
    </source>
</evidence>
<dbReference type="PROSITE" id="PS00018">
    <property type="entry name" value="EF_HAND_1"/>
    <property type="match status" value="1"/>
</dbReference>
<dbReference type="InterPro" id="IPR007555">
    <property type="entry name" value="DUF499"/>
</dbReference>
<feature type="compositionally biased region" description="Pro residues" evidence="1">
    <location>
        <begin position="1052"/>
        <end position="1063"/>
    </location>
</feature>
<dbReference type="Proteomes" id="UP000092668">
    <property type="component" value="Unassembled WGS sequence"/>
</dbReference>
<dbReference type="InterPro" id="IPR041650">
    <property type="entry name" value="HEPN_Swt1"/>
</dbReference>